<dbReference type="EMBL" id="BAAANT010000001">
    <property type="protein sequence ID" value="GAA2129439.1"/>
    <property type="molecule type" value="Genomic_DNA"/>
</dbReference>
<feature type="region of interest" description="Disordered" evidence="1">
    <location>
        <begin position="1"/>
        <end position="20"/>
    </location>
</feature>
<name>A0ABP5KE71_9ACTN</name>
<evidence type="ECO:0000256" key="1">
    <source>
        <dbReference type="SAM" id="MobiDB-lite"/>
    </source>
</evidence>
<evidence type="ECO:0000256" key="2">
    <source>
        <dbReference type="SAM" id="Phobius"/>
    </source>
</evidence>
<keyword evidence="2" id="KW-0472">Membrane</keyword>
<evidence type="ECO:0000313" key="3">
    <source>
        <dbReference type="EMBL" id="GAA2129439.1"/>
    </source>
</evidence>
<feature type="transmembrane region" description="Helical" evidence="2">
    <location>
        <begin position="84"/>
        <end position="105"/>
    </location>
</feature>
<sequence>MPIAEDPERPSDGPQDDPFAGLVLDEEFVKGATVKEQSGRARMLAAKWQREPPEPVPHRHDPVKPVNLATRRRRRSLRRLGARLGRGWQTVLIVACVIGLALLGLQMGGKAQAPQRPVVLQPPETAAPTAPPSAAPGTASVDHPWDGSPALSWPEGAAGIAVPDALAVGTFGKDEVAAQLKTVKSFLVAANIDPQTVAGTTPQAALDLLDVSSRTAVEKSLAHPTEADDPTNYFSRFNPRLSIPVTATVKVQGRMTFEGDGDKGVLVHTDYTFVYALRPGPDVGKSPSAAPGAPHGSAPADTKAVSWLTGVGGPEVEREIVRRTQDFRFYDPARYAANPAKLTLDKGLSDFSDNVCTMGDGFLETSFADSAAGTEKPSTEAPTDPYDHSHPLAPGGEGCGSLTRS</sequence>
<gene>
    <name evidence="3" type="ORF">GCM10009760_00660</name>
</gene>
<keyword evidence="4" id="KW-1185">Reference proteome</keyword>
<reference evidence="4" key="1">
    <citation type="journal article" date="2019" name="Int. J. Syst. Evol. Microbiol.">
        <title>The Global Catalogue of Microorganisms (GCM) 10K type strain sequencing project: providing services to taxonomists for standard genome sequencing and annotation.</title>
        <authorList>
            <consortium name="The Broad Institute Genomics Platform"/>
            <consortium name="The Broad Institute Genome Sequencing Center for Infectious Disease"/>
            <person name="Wu L."/>
            <person name="Ma J."/>
        </authorList>
    </citation>
    <scope>NUCLEOTIDE SEQUENCE [LARGE SCALE GENOMIC DNA]</scope>
    <source>
        <strain evidence="4">JCM 14560</strain>
    </source>
</reference>
<organism evidence="3 4">
    <name type="scientific">Kitasatospora kazusensis</name>
    <dbReference type="NCBI Taxonomy" id="407974"/>
    <lineage>
        <taxon>Bacteria</taxon>
        <taxon>Bacillati</taxon>
        <taxon>Actinomycetota</taxon>
        <taxon>Actinomycetes</taxon>
        <taxon>Kitasatosporales</taxon>
        <taxon>Streptomycetaceae</taxon>
        <taxon>Kitasatospora</taxon>
    </lineage>
</organism>
<keyword evidence="2" id="KW-0812">Transmembrane</keyword>
<accession>A0ABP5KE71</accession>
<feature type="region of interest" description="Disordered" evidence="1">
    <location>
        <begin position="34"/>
        <end position="63"/>
    </location>
</feature>
<feature type="region of interest" description="Disordered" evidence="1">
    <location>
        <begin position="122"/>
        <end position="149"/>
    </location>
</feature>
<evidence type="ECO:0000313" key="4">
    <source>
        <dbReference type="Proteomes" id="UP001422759"/>
    </source>
</evidence>
<feature type="compositionally biased region" description="Basic and acidic residues" evidence="1">
    <location>
        <begin position="48"/>
        <end position="63"/>
    </location>
</feature>
<keyword evidence="2" id="KW-1133">Transmembrane helix</keyword>
<dbReference type="Proteomes" id="UP001422759">
    <property type="component" value="Unassembled WGS sequence"/>
</dbReference>
<dbReference type="RefSeq" id="WP_344459415.1">
    <property type="nucleotide sequence ID" value="NZ_BAAANT010000001.1"/>
</dbReference>
<feature type="compositionally biased region" description="Basic and acidic residues" evidence="1">
    <location>
        <begin position="1"/>
        <end position="11"/>
    </location>
</feature>
<feature type="region of interest" description="Disordered" evidence="1">
    <location>
        <begin position="369"/>
        <end position="405"/>
    </location>
</feature>
<protein>
    <submittedName>
        <fullName evidence="3">Uncharacterized protein</fullName>
    </submittedName>
</protein>
<comment type="caution">
    <text evidence="3">The sequence shown here is derived from an EMBL/GenBank/DDBJ whole genome shotgun (WGS) entry which is preliminary data.</text>
</comment>
<proteinExistence type="predicted"/>